<evidence type="ECO:0000313" key="4">
    <source>
        <dbReference type="Proteomes" id="UP000481350"/>
    </source>
</evidence>
<proteinExistence type="predicted"/>
<dbReference type="Proteomes" id="UP000481350">
    <property type="component" value="Unassembled WGS sequence"/>
</dbReference>
<evidence type="ECO:0000313" key="2">
    <source>
        <dbReference type="EMBL" id="KAB6911799.1"/>
    </source>
</evidence>
<sequence length="334" mass="36310">MEQEKTGEKALTRSSLPGAAVLGISSIGGFVIGDWLWWPSQSLFHIALAAALSLAVFVPIFIYTESWKRVPNHCRAVQSVAWALLAWNIGVLGGSTGKFPELSKENPVVYSWCGQTVWLLSTAIAMGILIVESKTVNPSRLPIYFGLILTVTGMGISGLVPISPAPLNYICRIMALFLLWAGTYTVMTHLTDTQRGAKLADKATILMLRYVLMRDLALTAGQANGISFENASQWSSGIHEFLEKHIDEKKDKAKAVADGIGLGGLVTMVVGIYSSKLMQDMSGSSSTALLLSAFVISLAIGPIKTIQLQYWKRLTDCCNAKETMEQEPHDDKKS</sequence>
<keyword evidence="1" id="KW-0812">Transmembrane</keyword>
<feature type="transmembrane region" description="Helical" evidence="1">
    <location>
        <begin position="167"/>
        <end position="187"/>
    </location>
</feature>
<reference evidence="4 5" key="1">
    <citation type="journal article" date="2019" name="Nat. Med.">
        <title>A library of human gut bacterial isolates paired with longitudinal multiomics data enables mechanistic microbiome research.</title>
        <authorList>
            <person name="Poyet M."/>
            <person name="Groussin M."/>
            <person name="Gibbons S.M."/>
            <person name="Avila-Pacheco J."/>
            <person name="Jiang X."/>
            <person name="Kearney S.M."/>
            <person name="Perrotta A.R."/>
            <person name="Berdy B."/>
            <person name="Zhao S."/>
            <person name="Lieberman T.D."/>
            <person name="Swanson P.K."/>
            <person name="Smith M."/>
            <person name="Roesemann S."/>
            <person name="Alexander J.E."/>
            <person name="Rich S.A."/>
            <person name="Livny J."/>
            <person name="Vlamakis H."/>
            <person name="Clish C."/>
            <person name="Bullock K."/>
            <person name="Deik A."/>
            <person name="Scott J."/>
            <person name="Pierce K.A."/>
            <person name="Xavier R.J."/>
            <person name="Alm E.J."/>
        </authorList>
    </citation>
    <scope>NUCLEOTIDE SEQUENCE [LARGE SCALE GENOMIC DNA]</scope>
    <source>
        <strain evidence="2 4">BIOML-A283</strain>
        <strain evidence="3 5">BIOML-A284</strain>
    </source>
</reference>
<feature type="transmembrane region" description="Helical" evidence="1">
    <location>
        <begin position="109"/>
        <end position="131"/>
    </location>
</feature>
<dbReference type="RefSeq" id="WP_060868191.1">
    <property type="nucleotide sequence ID" value="NZ_KQ956001.1"/>
</dbReference>
<feature type="transmembrane region" description="Helical" evidence="1">
    <location>
        <begin position="20"/>
        <end position="38"/>
    </location>
</feature>
<feature type="transmembrane region" description="Helical" evidence="1">
    <location>
        <begin position="44"/>
        <end position="64"/>
    </location>
</feature>
<feature type="transmembrane region" description="Helical" evidence="1">
    <location>
        <begin position="143"/>
        <end position="161"/>
    </location>
</feature>
<name>A0A133L8U4_BIFLN</name>
<feature type="transmembrane region" description="Helical" evidence="1">
    <location>
        <begin position="255"/>
        <end position="273"/>
    </location>
</feature>
<comment type="caution">
    <text evidence="3">The sequence shown here is derived from an EMBL/GenBank/DDBJ whole genome shotgun (WGS) entry which is preliminary data.</text>
</comment>
<dbReference type="Proteomes" id="UP000491334">
    <property type="component" value="Unassembled WGS sequence"/>
</dbReference>
<evidence type="ECO:0000313" key="5">
    <source>
        <dbReference type="Proteomes" id="UP000491334"/>
    </source>
</evidence>
<feature type="transmembrane region" description="Helical" evidence="1">
    <location>
        <begin position="76"/>
        <end position="97"/>
    </location>
</feature>
<dbReference type="AlphaFoldDB" id="A0A133L8U4"/>
<accession>A0A133L8U4</accession>
<dbReference type="EMBL" id="WDZO01000021">
    <property type="protein sequence ID" value="KAB6911799.1"/>
    <property type="molecule type" value="Genomic_DNA"/>
</dbReference>
<protein>
    <submittedName>
        <fullName evidence="3">Uncharacterized protein</fullName>
    </submittedName>
</protein>
<organism evidence="3 5">
    <name type="scientific">Bifidobacterium longum</name>
    <dbReference type="NCBI Taxonomy" id="216816"/>
    <lineage>
        <taxon>Bacteria</taxon>
        <taxon>Bacillati</taxon>
        <taxon>Actinomycetota</taxon>
        <taxon>Actinomycetes</taxon>
        <taxon>Bifidobacteriales</taxon>
        <taxon>Bifidobacteriaceae</taxon>
        <taxon>Bifidobacterium</taxon>
    </lineage>
</organism>
<feature type="transmembrane region" description="Helical" evidence="1">
    <location>
        <begin position="285"/>
        <end position="303"/>
    </location>
</feature>
<dbReference type="EMBL" id="WDZP01000020">
    <property type="protein sequence ID" value="KAB6917169.1"/>
    <property type="molecule type" value="Genomic_DNA"/>
</dbReference>
<gene>
    <name evidence="2" type="ORF">GBJ98_08435</name>
    <name evidence="3" type="ORF">GBK06_08635</name>
</gene>
<evidence type="ECO:0000256" key="1">
    <source>
        <dbReference type="SAM" id="Phobius"/>
    </source>
</evidence>
<keyword evidence="1" id="KW-1133">Transmembrane helix</keyword>
<keyword evidence="1" id="KW-0472">Membrane</keyword>
<evidence type="ECO:0000313" key="3">
    <source>
        <dbReference type="EMBL" id="KAB6917169.1"/>
    </source>
</evidence>